<feature type="coiled-coil region" evidence="6">
    <location>
        <begin position="934"/>
        <end position="972"/>
    </location>
</feature>
<comment type="subcellular location">
    <subcellularLocation>
        <location evidence="1">Membrane</location>
    </subcellularLocation>
</comment>
<dbReference type="SUPFAM" id="SSF52540">
    <property type="entry name" value="P-loop containing nucleoside triphosphate hydrolases"/>
    <property type="match status" value="2"/>
</dbReference>
<reference evidence="10" key="1">
    <citation type="journal article" date="2019" name="Int. J. Syst. Evol. Microbiol.">
        <title>The Global Catalogue of Microorganisms (GCM) 10K type strain sequencing project: providing services to taxonomists for standard genome sequencing and annotation.</title>
        <authorList>
            <consortium name="The Broad Institute Genomics Platform"/>
            <consortium name="The Broad Institute Genome Sequencing Center for Infectious Disease"/>
            <person name="Wu L."/>
            <person name="Ma J."/>
        </authorList>
    </citation>
    <scope>NUCLEOTIDE SEQUENCE [LARGE SCALE GENOMIC DNA]</scope>
    <source>
        <strain evidence="10">CCUG 73951</strain>
    </source>
</reference>
<dbReference type="RefSeq" id="WP_289214247.1">
    <property type="nucleotide sequence ID" value="NZ_JAPVRC010000001.1"/>
</dbReference>
<evidence type="ECO:0000259" key="8">
    <source>
        <dbReference type="Pfam" id="PF00350"/>
    </source>
</evidence>
<evidence type="ECO:0000256" key="5">
    <source>
        <dbReference type="ARBA" id="ARBA00023136"/>
    </source>
</evidence>
<dbReference type="Pfam" id="PF00350">
    <property type="entry name" value="Dynamin_N"/>
    <property type="match status" value="2"/>
</dbReference>
<evidence type="ECO:0000313" key="10">
    <source>
        <dbReference type="Proteomes" id="UP001596494"/>
    </source>
</evidence>
<name>A0ABW2K370_9BACI</name>
<dbReference type="PANTHER" id="PTHR10465:SF0">
    <property type="entry name" value="SARCALUMENIN"/>
    <property type="match status" value="1"/>
</dbReference>
<dbReference type="InterPro" id="IPR027094">
    <property type="entry name" value="Mitofusin_fam"/>
</dbReference>
<organism evidence="9 10">
    <name type="scientific">Halobacillus campisalis</name>
    <dbReference type="NCBI Taxonomy" id="435909"/>
    <lineage>
        <taxon>Bacteria</taxon>
        <taxon>Bacillati</taxon>
        <taxon>Bacillota</taxon>
        <taxon>Bacilli</taxon>
        <taxon>Bacillales</taxon>
        <taxon>Bacillaceae</taxon>
        <taxon>Halobacillus</taxon>
    </lineage>
</organism>
<evidence type="ECO:0000256" key="1">
    <source>
        <dbReference type="ARBA" id="ARBA00004370"/>
    </source>
</evidence>
<evidence type="ECO:0000313" key="9">
    <source>
        <dbReference type="EMBL" id="MFC7320618.1"/>
    </source>
</evidence>
<feature type="region of interest" description="Disordered" evidence="7">
    <location>
        <begin position="571"/>
        <end position="593"/>
    </location>
</feature>
<evidence type="ECO:0000256" key="4">
    <source>
        <dbReference type="ARBA" id="ARBA00023134"/>
    </source>
</evidence>
<dbReference type="CDD" id="cd09912">
    <property type="entry name" value="DLP_2"/>
    <property type="match status" value="1"/>
</dbReference>
<feature type="coiled-coil region" evidence="6">
    <location>
        <begin position="285"/>
        <end position="312"/>
    </location>
</feature>
<evidence type="ECO:0000256" key="3">
    <source>
        <dbReference type="ARBA" id="ARBA00022801"/>
    </source>
</evidence>
<feature type="coiled-coil region" evidence="6">
    <location>
        <begin position="498"/>
        <end position="525"/>
    </location>
</feature>
<keyword evidence="2" id="KW-0547">Nucleotide-binding</keyword>
<feature type="domain" description="Dynamin N-terminal" evidence="8">
    <location>
        <begin position="48"/>
        <end position="202"/>
    </location>
</feature>
<keyword evidence="5" id="KW-0472">Membrane</keyword>
<gene>
    <name evidence="9" type="ORF">ACFQMN_06970</name>
</gene>
<dbReference type="EMBL" id="JBHTBY010000006">
    <property type="protein sequence ID" value="MFC7320618.1"/>
    <property type="molecule type" value="Genomic_DNA"/>
</dbReference>
<comment type="caution">
    <text evidence="9">The sequence shown here is derived from an EMBL/GenBank/DDBJ whole genome shotgun (WGS) entry which is preliminary data.</text>
</comment>
<proteinExistence type="predicted"/>
<keyword evidence="10" id="KW-1185">Reference proteome</keyword>
<evidence type="ECO:0000256" key="6">
    <source>
        <dbReference type="SAM" id="Coils"/>
    </source>
</evidence>
<evidence type="ECO:0000256" key="7">
    <source>
        <dbReference type="SAM" id="MobiDB-lite"/>
    </source>
</evidence>
<dbReference type="InterPro" id="IPR027417">
    <property type="entry name" value="P-loop_NTPase"/>
</dbReference>
<accession>A0ABW2K370</accession>
<keyword evidence="4" id="KW-0342">GTP-binding</keyword>
<dbReference type="Proteomes" id="UP001596494">
    <property type="component" value="Unassembled WGS sequence"/>
</dbReference>
<evidence type="ECO:0000256" key="2">
    <source>
        <dbReference type="ARBA" id="ARBA00022741"/>
    </source>
</evidence>
<sequence>MSVSTKESHSAVLAQIAALHGEVDKHNPSLAEKLLEIIEKLKNEEVMIGFAGHFSAGKSTMINHLSEFEILPSSPIPTSANIVKLFSGDPSTTVHYTKADPEKFIGDIGLETIKKLCKDGEAIEAIEISRPLPGIPSHVKLLDTPGVDSTNDADRLITESSLHLMDFMYYVMDYNHVQSEVNLNFLLEMQKRQTPFSIIINQVDKHNEDELTFDDFKQSVHESLSLWGIEPESIYYTSLKDIEHQYSNLDILKEDFQHKFSKQPIKEQALLHAEAIIHESQQYIAGRYSTELEDLENRLEEVDLTIQKEEERLQGSDYTVVTEEDRVSAAKKQFQDRIKKFITNAYLMPSNVRERARTYLESQQSGFKAGLLFAKKKTEEEKKVRHDKFIEELQETIEKNLLWPLRERLTSFLDAQEITDSSLLKQAQKLNIHYPAARVEELIEPGAEVTGEYVLRYTDQLSKDIQKHFTSEMNEWWEEIEGVLKKLAYEEYNVHRTLLESKEEKQEILEKVEKIESKTDQFKEMLNETLYQSQPSKKEVDNLLVTIEKKNEKIAEKQPAELELAEANSAAITKEEEGSPSSQAGSSPKEEISPSIDRAVETIQDVPGLEGLRTQLIDKKERLLHREYTIALFGAFSAGKSSFANAVLGDRVLPVSPHPTTAAINKIVPPTEKHPHRTVVVKVKSEEELLEDVTHASEQSLPSTLDDAYERVAAFDEKFLNQLDHKKRAFLQAFIAGYPRMKGDKGERMTIAWEDLSSYVSDEKISCFIEWAEIYYDCEWTRKGISLVDTPGADSVNARHTNVSFEYIKNADAILFVTYYNHPFSKADQSFLTQLGRVKDAFSMDKMFFIINAADLADSEEEKQLVEEYLQGQLQQFKIRNPRIFSLSSLEGLKEKQKEVNPVHSGLEHFETRFNRFLEEELSEMLYYSIHHDIEEAERTLESFIRNASLDEQQKDEQLNQLKEEKQRSINVLPCRVTEREHEALQQKINKQLHYVHERLMLNFNDYFKNHINPAVVKGDKAEARERLRFASKELLAEVEYEMNQEIRAVAIRMESFAKERIDQMKKELTSQLKLIKPSIELQPFEFGRTEAITINQTISISYEQFAKPAKLFKGTQSFFENNEKEKVKDQMADLMSQPLREAINDKNHLLVNHFAELMNIKAQEAFDQWSNEIEAAFDRQMYSLENKVDITDLKRRHETIKSLV</sequence>
<dbReference type="PANTHER" id="PTHR10465">
    <property type="entry name" value="TRANSMEMBRANE GTPASE FZO1"/>
    <property type="match status" value="1"/>
</dbReference>
<feature type="domain" description="Dynamin N-terminal" evidence="8">
    <location>
        <begin position="630"/>
        <end position="853"/>
    </location>
</feature>
<dbReference type="InterPro" id="IPR045063">
    <property type="entry name" value="Dynamin_N"/>
</dbReference>
<keyword evidence="6" id="KW-0175">Coiled coil</keyword>
<keyword evidence="3" id="KW-0378">Hydrolase</keyword>
<protein>
    <submittedName>
        <fullName evidence="9">Dynamin family protein</fullName>
    </submittedName>
</protein>
<dbReference type="Gene3D" id="3.40.50.300">
    <property type="entry name" value="P-loop containing nucleotide triphosphate hydrolases"/>
    <property type="match status" value="2"/>
</dbReference>